<dbReference type="AlphaFoldDB" id="A0A0C1MP94"/>
<dbReference type="EMBL" id="JWIC01000007">
    <property type="protein sequence ID" value="KID56393.1"/>
    <property type="molecule type" value="Genomic_DNA"/>
</dbReference>
<proteinExistence type="predicted"/>
<accession>A0A0C1MP94</accession>
<gene>
    <name evidence="1" type="ORF">JF50_19455</name>
</gene>
<dbReference type="Proteomes" id="UP000031327">
    <property type="component" value="Unassembled WGS sequence"/>
</dbReference>
<evidence type="ECO:0000313" key="2">
    <source>
        <dbReference type="Proteomes" id="UP000031327"/>
    </source>
</evidence>
<sequence>MRINQRLESSALKRNRIYASIFNFKKHVVKQVESIYEFRVTGLDLVLLVLMSRKANPVGYIL</sequence>
<reference evidence="1 2" key="1">
    <citation type="submission" date="2014-12" db="EMBL/GenBank/DDBJ databases">
        <title>Draft Genome Sequence of Pseudoalteromonas luteoviolacea HI1.</title>
        <authorList>
            <person name="Asahina A.Y."/>
            <person name="Hadfield M.G."/>
        </authorList>
    </citation>
    <scope>NUCLEOTIDE SEQUENCE [LARGE SCALE GENOMIC DNA]</scope>
    <source>
        <strain evidence="1 2">HI1</strain>
    </source>
</reference>
<organism evidence="1 2">
    <name type="scientific">Pseudoalteromonas luteoviolacea</name>
    <dbReference type="NCBI Taxonomy" id="43657"/>
    <lineage>
        <taxon>Bacteria</taxon>
        <taxon>Pseudomonadati</taxon>
        <taxon>Pseudomonadota</taxon>
        <taxon>Gammaproteobacteria</taxon>
        <taxon>Alteromonadales</taxon>
        <taxon>Pseudoalteromonadaceae</taxon>
        <taxon>Pseudoalteromonas</taxon>
    </lineage>
</organism>
<name>A0A0C1MP94_9GAMM</name>
<comment type="caution">
    <text evidence="1">The sequence shown here is derived from an EMBL/GenBank/DDBJ whole genome shotgun (WGS) entry which is preliminary data.</text>
</comment>
<evidence type="ECO:0000313" key="1">
    <source>
        <dbReference type="EMBL" id="KID56393.1"/>
    </source>
</evidence>
<protein>
    <submittedName>
        <fullName evidence="1">Uncharacterized protein</fullName>
    </submittedName>
</protein>